<sequence length="59" mass="6152">MAGRLPADGVTQFIASCRVFISSSSDGAVPFMSSRSNISFVHSSFTMDATHSGKSIPAV</sequence>
<keyword evidence="2" id="KW-1185">Reference proteome</keyword>
<organism evidence="1 2">
    <name type="scientific">Adiantum capillus-veneris</name>
    <name type="common">Maidenhair fern</name>
    <dbReference type="NCBI Taxonomy" id="13818"/>
    <lineage>
        <taxon>Eukaryota</taxon>
        <taxon>Viridiplantae</taxon>
        <taxon>Streptophyta</taxon>
        <taxon>Embryophyta</taxon>
        <taxon>Tracheophyta</taxon>
        <taxon>Polypodiopsida</taxon>
        <taxon>Polypodiidae</taxon>
        <taxon>Polypodiales</taxon>
        <taxon>Pteridineae</taxon>
        <taxon>Pteridaceae</taxon>
        <taxon>Vittarioideae</taxon>
        <taxon>Adiantum</taxon>
    </lineage>
</organism>
<accession>A0A9D4ZHR2</accession>
<dbReference type="EMBL" id="JABFUD020000008">
    <property type="protein sequence ID" value="KAI5076043.1"/>
    <property type="molecule type" value="Genomic_DNA"/>
</dbReference>
<dbReference type="Proteomes" id="UP000886520">
    <property type="component" value="Chromosome 8"/>
</dbReference>
<comment type="caution">
    <text evidence="1">The sequence shown here is derived from an EMBL/GenBank/DDBJ whole genome shotgun (WGS) entry which is preliminary data.</text>
</comment>
<gene>
    <name evidence="1" type="ORF">GOP47_0008108</name>
</gene>
<name>A0A9D4ZHR2_ADICA</name>
<evidence type="ECO:0000313" key="1">
    <source>
        <dbReference type="EMBL" id="KAI5076043.1"/>
    </source>
</evidence>
<protein>
    <submittedName>
        <fullName evidence="1">Uncharacterized protein</fullName>
    </submittedName>
</protein>
<dbReference type="AlphaFoldDB" id="A0A9D4ZHR2"/>
<reference evidence="1" key="1">
    <citation type="submission" date="2021-01" db="EMBL/GenBank/DDBJ databases">
        <title>Adiantum capillus-veneris genome.</title>
        <authorList>
            <person name="Fang Y."/>
            <person name="Liao Q."/>
        </authorList>
    </citation>
    <scope>NUCLEOTIDE SEQUENCE</scope>
    <source>
        <strain evidence="1">H3</strain>
        <tissue evidence="1">Leaf</tissue>
    </source>
</reference>
<proteinExistence type="predicted"/>
<evidence type="ECO:0000313" key="2">
    <source>
        <dbReference type="Proteomes" id="UP000886520"/>
    </source>
</evidence>